<proteinExistence type="predicted"/>
<dbReference type="EMBL" id="BNAT01000075">
    <property type="protein sequence ID" value="GHE70082.1"/>
    <property type="molecule type" value="Genomic_DNA"/>
</dbReference>
<gene>
    <name evidence="1" type="ORF">GCM10017771_94000</name>
</gene>
<organism evidence="1 2">
    <name type="scientific">Streptomyces capitiformicae</name>
    <dbReference type="NCBI Taxonomy" id="2014920"/>
    <lineage>
        <taxon>Bacteria</taxon>
        <taxon>Bacillati</taxon>
        <taxon>Actinomycetota</taxon>
        <taxon>Actinomycetes</taxon>
        <taxon>Kitasatosporales</taxon>
        <taxon>Streptomycetaceae</taxon>
        <taxon>Streptomyces</taxon>
    </lineage>
</organism>
<dbReference type="RefSeq" id="WP_189788494.1">
    <property type="nucleotide sequence ID" value="NZ_BNAT01000075.1"/>
</dbReference>
<reference evidence="1" key="1">
    <citation type="journal article" date="2014" name="Int. J. Syst. Evol. Microbiol.">
        <title>Complete genome sequence of Corynebacterium casei LMG S-19264T (=DSM 44701T), isolated from a smear-ripened cheese.</title>
        <authorList>
            <consortium name="US DOE Joint Genome Institute (JGI-PGF)"/>
            <person name="Walter F."/>
            <person name="Albersmeier A."/>
            <person name="Kalinowski J."/>
            <person name="Ruckert C."/>
        </authorList>
    </citation>
    <scope>NUCLEOTIDE SEQUENCE</scope>
    <source>
        <strain evidence="1">CGMCC 4.7403</strain>
    </source>
</reference>
<keyword evidence="2" id="KW-1185">Reference proteome</keyword>
<reference evidence="1" key="2">
    <citation type="submission" date="2020-09" db="EMBL/GenBank/DDBJ databases">
        <authorList>
            <person name="Sun Q."/>
            <person name="Zhou Y."/>
        </authorList>
    </citation>
    <scope>NUCLEOTIDE SEQUENCE</scope>
    <source>
        <strain evidence="1">CGMCC 4.7403</strain>
    </source>
</reference>
<evidence type="ECO:0000313" key="2">
    <source>
        <dbReference type="Proteomes" id="UP000603227"/>
    </source>
</evidence>
<evidence type="ECO:0000313" key="1">
    <source>
        <dbReference type="EMBL" id="GHE70082.1"/>
    </source>
</evidence>
<dbReference type="AlphaFoldDB" id="A0A918ZV40"/>
<sequence>MRTLAWIKPTEWREVRYGTSWAGAVDVPAFTTASVDAHPEVEWEQSR</sequence>
<dbReference type="Proteomes" id="UP000603227">
    <property type="component" value="Unassembled WGS sequence"/>
</dbReference>
<comment type="caution">
    <text evidence="1">The sequence shown here is derived from an EMBL/GenBank/DDBJ whole genome shotgun (WGS) entry which is preliminary data.</text>
</comment>
<name>A0A918ZV40_9ACTN</name>
<accession>A0A918ZV40</accession>
<protein>
    <submittedName>
        <fullName evidence="1">Uncharacterized protein</fullName>
    </submittedName>
</protein>